<dbReference type="RefSeq" id="WP_273686669.1">
    <property type="nucleotide sequence ID" value="NZ_CP117411.1"/>
</dbReference>
<evidence type="ECO:0000256" key="2">
    <source>
        <dbReference type="SAM" id="SignalP"/>
    </source>
</evidence>
<accession>A0ABY7TJW6</accession>
<reference evidence="3 4" key="1">
    <citation type="submission" date="2023-02" db="EMBL/GenBank/DDBJ databases">
        <title>Genome sequence of Sphingomonas naphthae.</title>
        <authorList>
            <person name="Kim S."/>
            <person name="Heo J."/>
            <person name="Kwon S.-W."/>
        </authorList>
    </citation>
    <scope>NUCLEOTIDE SEQUENCE [LARGE SCALE GENOMIC DNA]</scope>
    <source>
        <strain evidence="3 4">KACC 18716</strain>
    </source>
</reference>
<evidence type="ECO:0000313" key="4">
    <source>
        <dbReference type="Proteomes" id="UP001220395"/>
    </source>
</evidence>
<keyword evidence="2" id="KW-0732">Signal</keyword>
<keyword evidence="1" id="KW-0812">Transmembrane</keyword>
<keyword evidence="1" id="KW-0472">Membrane</keyword>
<keyword evidence="4" id="KW-1185">Reference proteome</keyword>
<evidence type="ECO:0000313" key="3">
    <source>
        <dbReference type="EMBL" id="WCT72700.1"/>
    </source>
</evidence>
<evidence type="ECO:0008006" key="5">
    <source>
        <dbReference type="Google" id="ProtNLM"/>
    </source>
</evidence>
<proteinExistence type="predicted"/>
<feature type="transmembrane region" description="Helical" evidence="1">
    <location>
        <begin position="51"/>
        <end position="70"/>
    </location>
</feature>
<gene>
    <name evidence="3" type="ORF">PQ455_13795</name>
</gene>
<keyword evidence="1" id="KW-1133">Transmembrane helix</keyword>
<protein>
    <recommendedName>
        <fullName evidence="5">BA14K family protein</fullName>
    </recommendedName>
</protein>
<feature type="signal peptide" evidence="2">
    <location>
        <begin position="1"/>
        <end position="23"/>
    </location>
</feature>
<sequence length="123" mass="13244">MNAFLKGGIAAVALGASTLVAMAPADAQRWGRGGYYGRGYGGHYYHRGGGRTGLAIGAGILGLAAGAAIASSNANRGYYGGGGGSYGYYNDPYVEDYSYREVCRVSREWDPYRERYVRVRYCR</sequence>
<dbReference type="Proteomes" id="UP001220395">
    <property type="component" value="Chromosome"/>
</dbReference>
<organism evidence="3 4">
    <name type="scientific">Sphingomonas naphthae</name>
    <dbReference type="NCBI Taxonomy" id="1813468"/>
    <lineage>
        <taxon>Bacteria</taxon>
        <taxon>Pseudomonadati</taxon>
        <taxon>Pseudomonadota</taxon>
        <taxon>Alphaproteobacteria</taxon>
        <taxon>Sphingomonadales</taxon>
        <taxon>Sphingomonadaceae</taxon>
        <taxon>Sphingomonas</taxon>
    </lineage>
</organism>
<feature type="chain" id="PRO_5046605133" description="BA14K family protein" evidence="2">
    <location>
        <begin position="24"/>
        <end position="123"/>
    </location>
</feature>
<evidence type="ECO:0000256" key="1">
    <source>
        <dbReference type="SAM" id="Phobius"/>
    </source>
</evidence>
<dbReference type="EMBL" id="CP117411">
    <property type="protein sequence ID" value="WCT72700.1"/>
    <property type="molecule type" value="Genomic_DNA"/>
</dbReference>
<name>A0ABY7TJW6_9SPHN</name>